<name>A0A9P6IEU9_9PEZI</name>
<accession>A0A9P6IEU9</accession>
<reference evidence="2" key="1">
    <citation type="submission" date="2020-03" db="EMBL/GenBank/DDBJ databases">
        <authorList>
            <person name="He L."/>
        </authorList>
    </citation>
    <scope>NUCLEOTIDE SEQUENCE</scope>
    <source>
        <strain evidence="2">CkLH20</strain>
    </source>
</reference>
<evidence type="ECO:0000313" key="2">
    <source>
        <dbReference type="EMBL" id="KAF9881538.1"/>
    </source>
</evidence>
<dbReference type="EMBL" id="JAATWM020000002">
    <property type="protein sequence ID" value="KAF9881538.1"/>
    <property type="molecule type" value="Genomic_DNA"/>
</dbReference>
<dbReference type="RefSeq" id="XP_038750999.1">
    <property type="nucleotide sequence ID" value="XM_038883404.1"/>
</dbReference>
<organism evidence="2 3">
    <name type="scientific">Colletotrichum karsti</name>
    <dbReference type="NCBI Taxonomy" id="1095194"/>
    <lineage>
        <taxon>Eukaryota</taxon>
        <taxon>Fungi</taxon>
        <taxon>Dikarya</taxon>
        <taxon>Ascomycota</taxon>
        <taxon>Pezizomycotina</taxon>
        <taxon>Sordariomycetes</taxon>
        <taxon>Hypocreomycetidae</taxon>
        <taxon>Glomerellales</taxon>
        <taxon>Glomerellaceae</taxon>
        <taxon>Colletotrichum</taxon>
        <taxon>Colletotrichum boninense species complex</taxon>
    </lineage>
</organism>
<dbReference type="Proteomes" id="UP000781932">
    <property type="component" value="Unassembled WGS sequence"/>
</dbReference>
<feature type="region of interest" description="Disordered" evidence="1">
    <location>
        <begin position="438"/>
        <end position="470"/>
    </location>
</feature>
<dbReference type="GeneID" id="62156478"/>
<comment type="caution">
    <text evidence="2">The sequence shown here is derived from an EMBL/GenBank/DDBJ whole genome shotgun (WGS) entry which is preliminary data.</text>
</comment>
<reference evidence="2" key="2">
    <citation type="submission" date="2020-11" db="EMBL/GenBank/DDBJ databases">
        <title>Whole genome sequencing of Colletotrichum sp.</title>
        <authorList>
            <person name="Li H."/>
        </authorList>
    </citation>
    <scope>NUCLEOTIDE SEQUENCE</scope>
    <source>
        <strain evidence="2">CkLH20</strain>
    </source>
</reference>
<evidence type="ECO:0000256" key="1">
    <source>
        <dbReference type="SAM" id="MobiDB-lite"/>
    </source>
</evidence>
<dbReference type="PANTHER" id="PTHR42057">
    <property type="entry name" value="F-BOX DOMAIN PROTEIN (AFU_ORTHOLOGUE AFUA_4G00200)"/>
    <property type="match status" value="1"/>
</dbReference>
<dbReference type="PANTHER" id="PTHR42057:SF2">
    <property type="entry name" value="F-BOX DOMAIN PROTEIN (AFU_ORTHOLOGUE AFUA_4G00200)-RELATED"/>
    <property type="match status" value="1"/>
</dbReference>
<dbReference type="OrthoDB" id="3140657at2759"/>
<evidence type="ECO:0000313" key="3">
    <source>
        <dbReference type="Proteomes" id="UP000781932"/>
    </source>
</evidence>
<gene>
    <name evidence="2" type="ORF">CkaCkLH20_00684</name>
</gene>
<keyword evidence="3" id="KW-1185">Reference proteome</keyword>
<sequence length="490" mass="56451">MGLNDIPTELQGLILGQLIEPKDIARGGDILNCKDLSTSRLVCRTWNDLALRHLYQEIELIDHGMPYQDQDPSEPWSFNRWNETVDNEMIRKAAQRVVINSAPDHMSITADYDEWKCWENEGKYPDLTRSIDRLIELPNVKAVHLRFTAKCRGKESNSEDLYGWTDNVEPLATRLNTLKAVFSAMVKRSTDPKNTTIRSLTLQNVQNTSLESLVAPAMSTVIKHISNLHIWVLEEYNEHGPDRDFTFAERRTFEPHLQKEILPHFCDSLTTLTLGFREPWGTAPAHFDGKGLIFPCLKTLNLIRFTISHHDHFDWVIAQTSLTTLRLDSCYIVSHMSFDWNEKTRDVPKHDWELLPRGSFGYDSDDDLVYTFSGTWATEFDRIRASLTNLVDFRFCDSDKDNTFKHPERMETELHCTRYMALDVGLCPSPWICGENGGVLEFGDGPPDPRGDDEEDDDEEEDFELNRAKETEAVDSRALNALMHAIRERR</sequence>
<evidence type="ECO:0008006" key="4">
    <source>
        <dbReference type="Google" id="ProtNLM"/>
    </source>
</evidence>
<dbReference type="AlphaFoldDB" id="A0A9P6IEU9"/>
<protein>
    <recommendedName>
        <fullName evidence="4">F-box domain-containing protein</fullName>
    </recommendedName>
</protein>
<proteinExistence type="predicted"/>
<feature type="compositionally biased region" description="Acidic residues" evidence="1">
    <location>
        <begin position="451"/>
        <end position="463"/>
    </location>
</feature>